<dbReference type="SUPFAM" id="SSF52777">
    <property type="entry name" value="CoA-dependent acyltransferases"/>
    <property type="match status" value="2"/>
</dbReference>
<sequence length="489" mass="51986">MRIGALSQLAPAPGRVVVLRPTQACQEAAEAAPVSPGAPSFLQADHLDAYRAKVASAGLHRGWTGTAGEFDVAFDETAYVEALTSFVGRHEGLRTWFDLSDSTPVRHVVPADAVAFEAVEVEIPPALLSSWEVGGWEELLVGLWDEQCRPDSWAPFLLGAIVRGDGFTYFWGCDHAFTDGASQLMVPAELGAAYAAATGASADPLPEAGSFVAYAADEQQLASTCDAQTPAVREWAEIVSRHEGRLPRFPVDLGLAPGETAPVRVRAWTALDEGATEAFEQLCRAAGGRFTSGVFALLAHAEQRLTGIERYLGITVLGTRSQQTATSHGWFCNFAPVEMALGQRFEETLLAAESAFATARELAKTPVHVPLGAMIAGGVLAATELASPQMVSFLDVRKFPGAGTTPFETGLHFTGEGRTANASLWVNRFADRFELATQSPDTEQGARAVATFFGAAHDVLAELGIEVRPVEVALAEDQMIGTGHAGHDR</sequence>
<organism evidence="2 3">
    <name type="scientific">Nocardioides albertanoniae</name>
    <dbReference type="NCBI Taxonomy" id="1175486"/>
    <lineage>
        <taxon>Bacteria</taxon>
        <taxon>Bacillati</taxon>
        <taxon>Actinomycetota</taxon>
        <taxon>Actinomycetes</taxon>
        <taxon>Propionibacteriales</taxon>
        <taxon>Nocardioidaceae</taxon>
        <taxon>Nocardioides</taxon>
    </lineage>
</organism>
<dbReference type="Proteomes" id="UP000320209">
    <property type="component" value="Unassembled WGS sequence"/>
</dbReference>
<protein>
    <submittedName>
        <fullName evidence="2">Condensation domain-containing protein</fullName>
    </submittedName>
</protein>
<dbReference type="EMBL" id="VFOV01000001">
    <property type="protein sequence ID" value="TQL68204.1"/>
    <property type="molecule type" value="Genomic_DNA"/>
</dbReference>
<dbReference type="GO" id="GO:0003824">
    <property type="term" value="F:catalytic activity"/>
    <property type="evidence" value="ECO:0007669"/>
    <property type="project" value="InterPro"/>
</dbReference>
<dbReference type="InterPro" id="IPR023213">
    <property type="entry name" value="CAT-like_dom_sf"/>
</dbReference>
<dbReference type="InterPro" id="IPR001242">
    <property type="entry name" value="Condensation_dom"/>
</dbReference>
<name>A0A543A6I9_9ACTN</name>
<keyword evidence="3" id="KW-1185">Reference proteome</keyword>
<dbReference type="OrthoDB" id="9789603at2"/>
<evidence type="ECO:0000259" key="1">
    <source>
        <dbReference type="Pfam" id="PF00668"/>
    </source>
</evidence>
<proteinExistence type="predicted"/>
<reference evidence="2 3" key="1">
    <citation type="submission" date="2019-06" db="EMBL/GenBank/DDBJ databases">
        <title>Sequencing the genomes of 1000 actinobacteria strains.</title>
        <authorList>
            <person name="Klenk H.-P."/>
        </authorList>
    </citation>
    <scope>NUCLEOTIDE SEQUENCE [LARGE SCALE GENOMIC DNA]</scope>
    <source>
        <strain evidence="2 3">DSM 25218</strain>
    </source>
</reference>
<dbReference type="RefSeq" id="WP_141780231.1">
    <property type="nucleotide sequence ID" value="NZ_VFOV01000001.1"/>
</dbReference>
<accession>A0A543A6I9</accession>
<gene>
    <name evidence="2" type="ORF">FB381_2093</name>
</gene>
<dbReference type="Gene3D" id="3.30.559.30">
    <property type="entry name" value="Nonribosomal peptide synthetase, condensation domain"/>
    <property type="match status" value="1"/>
</dbReference>
<comment type="caution">
    <text evidence="2">The sequence shown here is derived from an EMBL/GenBank/DDBJ whole genome shotgun (WGS) entry which is preliminary data.</text>
</comment>
<dbReference type="GO" id="GO:0008610">
    <property type="term" value="P:lipid biosynthetic process"/>
    <property type="evidence" value="ECO:0007669"/>
    <property type="project" value="UniProtKB-ARBA"/>
</dbReference>
<evidence type="ECO:0000313" key="2">
    <source>
        <dbReference type="EMBL" id="TQL68204.1"/>
    </source>
</evidence>
<feature type="domain" description="Condensation" evidence="1">
    <location>
        <begin position="69"/>
        <end position="352"/>
    </location>
</feature>
<evidence type="ECO:0000313" key="3">
    <source>
        <dbReference type="Proteomes" id="UP000320209"/>
    </source>
</evidence>
<dbReference type="Pfam" id="PF00668">
    <property type="entry name" value="Condensation"/>
    <property type="match status" value="1"/>
</dbReference>
<dbReference type="AlphaFoldDB" id="A0A543A6I9"/>
<dbReference type="Gene3D" id="3.30.559.10">
    <property type="entry name" value="Chloramphenicol acetyltransferase-like domain"/>
    <property type="match status" value="1"/>
</dbReference>